<reference evidence="1 2" key="1">
    <citation type="submission" date="2021-05" db="EMBL/GenBank/DDBJ databases">
        <title>Aequorivita echinoideorum JCM 30378 genome.</title>
        <authorList>
            <person name="Zhang H."/>
            <person name="Li C."/>
        </authorList>
    </citation>
    <scope>NUCLEOTIDE SEQUENCE [LARGE SCALE GENOMIC DNA]</scope>
    <source>
        <strain evidence="1 2">JCM30378</strain>
    </source>
</reference>
<sequence length="248" mass="28567">MDILYILGAGSLHNNEELRYSLRALEKNVCHAKLVEATRSLSGAEGRVVVVGENPGFLSEKVEFHYLPEAKGNKEYCIAKKVEWACQNVMQGDFLFMNDDFFLHKKIVPQHYPNYQKGCLSHTAPDSNYNKSLQHTFQYLKRLGHTTFHFDVHTPIIYNSDKFLALSQHWKHSKTLDFGMVVKSVYGNIYQIPHLPYKDVKLSRLKTLEDYQRIDATSCISCSDAGWRNGVADYLKHKFPNPSIYEKS</sequence>
<comment type="caution">
    <text evidence="1">The sequence shown here is derived from an EMBL/GenBank/DDBJ whole genome shotgun (WGS) entry which is preliminary data.</text>
</comment>
<keyword evidence="2" id="KW-1185">Reference proteome</keyword>
<organism evidence="1 2">
    <name type="scientific">Aequorivita echinoideorum</name>
    <dbReference type="NCBI Taxonomy" id="1549647"/>
    <lineage>
        <taxon>Bacteria</taxon>
        <taxon>Pseudomonadati</taxon>
        <taxon>Bacteroidota</taxon>
        <taxon>Flavobacteriia</taxon>
        <taxon>Flavobacteriales</taxon>
        <taxon>Flavobacteriaceae</taxon>
        <taxon>Aequorivita</taxon>
    </lineage>
</organism>
<evidence type="ECO:0000313" key="2">
    <source>
        <dbReference type="Proteomes" id="UP001297092"/>
    </source>
</evidence>
<dbReference type="EMBL" id="JAHCTB010000002">
    <property type="protein sequence ID" value="MBT0607648.1"/>
    <property type="molecule type" value="Genomic_DNA"/>
</dbReference>
<evidence type="ECO:0000313" key="1">
    <source>
        <dbReference type="EMBL" id="MBT0607648.1"/>
    </source>
</evidence>
<gene>
    <name evidence="1" type="ORF">KIV10_05585</name>
</gene>
<proteinExistence type="predicted"/>
<dbReference type="RefSeq" id="WP_214112505.1">
    <property type="nucleotide sequence ID" value="NZ_JAHCTB010000002.1"/>
</dbReference>
<dbReference type="Proteomes" id="UP001297092">
    <property type="component" value="Unassembled WGS sequence"/>
</dbReference>
<name>A0ABS5S371_9FLAO</name>
<protein>
    <submittedName>
        <fullName evidence="1">Uncharacterized protein</fullName>
    </submittedName>
</protein>
<accession>A0ABS5S371</accession>